<dbReference type="PANTHER" id="PTHR14134:SF2">
    <property type="entry name" value="E3 UBIQUITIN-PROTEIN LIGASE RAD18"/>
    <property type="match status" value="1"/>
</dbReference>
<sequence length="557" mass="60549">MDSLDDSSDWGPYTGLRLLDEHLRCPICREYYDTAMIIVSCSHNYCSKCIRSHLGSTGTCMLCKLTASQNMLKPNRVLDDLVNYLKDTRRQALPVLLTHDSTSTSTSSTNATSAKKRKRPAPDQQELAHAAVQTDPLPDHPPSLPLPPPSSPMQTRSKSNSQSQSLSTKSNSLTSTAAPKGKQTSIFSRPPIKKITSPLLAPMAWNELQPLDVQVACPLCCKTMRGRDVDRHIERDHADPCIKVAQQQSTCRPPPPLPKTTTIMAGSTNSADTSHQGTSSITEGRPGNSSSTEDQKLTFKPLPSVAYDAMNNVALKKLCNDVGIGSSHDRASMIKRHQQYTIIYNANADRRFPKPLRQVIAAFREWDRSQEASSMSASSKSINNTGANIALMFSSNGAIHETVPGAEAETSKYKQKYNDHFQHLIAQARASKKKKLARPPPDVGPHGKQVCADSINYKLPVHGMETLNVAADVAIKHDLSSNGSTGRHLNGAPPASDSDLPMEATTTDLVSDPSSDTTMTDETPEAEFDFAEMAGMFFDHTGRAPEASDAGMVVTLP</sequence>
<evidence type="ECO:0000313" key="22">
    <source>
        <dbReference type="EMBL" id="TPX39163.1"/>
    </source>
</evidence>
<keyword evidence="23" id="KW-1185">Reference proteome</keyword>
<dbReference type="Pfam" id="PF00097">
    <property type="entry name" value="zf-C3HC4"/>
    <property type="match status" value="1"/>
</dbReference>
<comment type="subcellular location">
    <subcellularLocation>
        <location evidence="2">Nucleus</location>
    </subcellularLocation>
</comment>
<dbReference type="Proteomes" id="UP000317494">
    <property type="component" value="Unassembled WGS sequence"/>
</dbReference>
<feature type="compositionally biased region" description="Polar residues" evidence="20">
    <location>
        <begin position="504"/>
        <end position="521"/>
    </location>
</feature>
<feature type="region of interest" description="Disordered" evidence="20">
    <location>
        <begin position="480"/>
        <end position="522"/>
    </location>
</feature>
<dbReference type="GO" id="GO:0008270">
    <property type="term" value="F:zinc ion binding"/>
    <property type="evidence" value="ECO:0007669"/>
    <property type="project" value="UniProtKB-KW"/>
</dbReference>
<dbReference type="InterPro" id="IPR001841">
    <property type="entry name" value="Znf_RING"/>
</dbReference>
<keyword evidence="15" id="KW-0539">Nucleus</keyword>
<evidence type="ECO:0000256" key="17">
    <source>
        <dbReference type="ARBA" id="ARBA00074353"/>
    </source>
</evidence>
<evidence type="ECO:0000256" key="12">
    <source>
        <dbReference type="ARBA" id="ARBA00022833"/>
    </source>
</evidence>
<protein>
    <recommendedName>
        <fullName evidence="6">Postreplication repair E3 ubiquitin-protein ligase RAD18</fullName>
        <ecNumber evidence="5">2.3.2.27</ecNumber>
    </recommendedName>
    <alternativeName>
        <fullName evidence="17">Postreplication repair E3 ubiquitin-protein ligase rad18</fullName>
    </alternativeName>
    <alternativeName>
        <fullName evidence="16 18">RING-type E3 ubiquitin transferase RAD18</fullName>
    </alternativeName>
</protein>
<evidence type="ECO:0000256" key="9">
    <source>
        <dbReference type="ARBA" id="ARBA00022763"/>
    </source>
</evidence>
<keyword evidence="12" id="KW-0862">Zinc</keyword>
<evidence type="ECO:0000256" key="14">
    <source>
        <dbReference type="ARBA" id="ARBA00023204"/>
    </source>
</evidence>
<evidence type="ECO:0000256" key="10">
    <source>
        <dbReference type="ARBA" id="ARBA00022771"/>
    </source>
</evidence>
<dbReference type="InterPro" id="IPR039577">
    <property type="entry name" value="Rad18"/>
</dbReference>
<keyword evidence="10 19" id="KW-0863">Zinc-finger</keyword>
<evidence type="ECO:0000256" key="19">
    <source>
        <dbReference type="PROSITE-ProRule" id="PRU00175"/>
    </source>
</evidence>
<feature type="compositionally biased region" description="Low complexity" evidence="20">
    <location>
        <begin position="157"/>
        <end position="175"/>
    </location>
</feature>
<evidence type="ECO:0000256" key="8">
    <source>
        <dbReference type="ARBA" id="ARBA00022723"/>
    </source>
</evidence>
<dbReference type="AlphaFoldDB" id="A0A507CLR5"/>
<dbReference type="VEuPathDB" id="FungiDB:SeMB42_g06434"/>
<reference evidence="22 23" key="1">
    <citation type="journal article" date="2019" name="Sci. Rep.">
        <title>Comparative genomics of chytrid fungi reveal insights into the obligate biotrophic and pathogenic lifestyle of Synchytrium endobioticum.</title>
        <authorList>
            <person name="van de Vossenberg B.T.L.H."/>
            <person name="Warris S."/>
            <person name="Nguyen H.D.T."/>
            <person name="van Gent-Pelzer M.P.E."/>
            <person name="Joly D.L."/>
            <person name="van de Geest H.C."/>
            <person name="Bonants P.J.M."/>
            <person name="Smith D.S."/>
            <person name="Levesque C.A."/>
            <person name="van der Lee T.A.J."/>
        </authorList>
    </citation>
    <scope>NUCLEOTIDE SEQUENCE [LARGE SCALE GENOMIC DNA]</scope>
    <source>
        <strain evidence="22 23">MB42</strain>
    </source>
</reference>
<dbReference type="GO" id="GO:0006281">
    <property type="term" value="P:DNA repair"/>
    <property type="evidence" value="ECO:0007669"/>
    <property type="project" value="UniProtKB-KW"/>
</dbReference>
<dbReference type="EMBL" id="QEAN01000362">
    <property type="protein sequence ID" value="TPX39163.1"/>
    <property type="molecule type" value="Genomic_DNA"/>
</dbReference>
<organism evidence="22 23">
    <name type="scientific">Synchytrium endobioticum</name>
    <dbReference type="NCBI Taxonomy" id="286115"/>
    <lineage>
        <taxon>Eukaryota</taxon>
        <taxon>Fungi</taxon>
        <taxon>Fungi incertae sedis</taxon>
        <taxon>Chytridiomycota</taxon>
        <taxon>Chytridiomycota incertae sedis</taxon>
        <taxon>Chytridiomycetes</taxon>
        <taxon>Synchytriales</taxon>
        <taxon>Synchytriaceae</taxon>
        <taxon>Synchytrium</taxon>
    </lineage>
</organism>
<evidence type="ECO:0000256" key="18">
    <source>
        <dbReference type="ARBA" id="ARBA00082369"/>
    </source>
</evidence>
<evidence type="ECO:0000256" key="13">
    <source>
        <dbReference type="ARBA" id="ARBA00023125"/>
    </source>
</evidence>
<dbReference type="GO" id="GO:0006513">
    <property type="term" value="P:protein monoubiquitination"/>
    <property type="evidence" value="ECO:0007669"/>
    <property type="project" value="InterPro"/>
</dbReference>
<comment type="similarity">
    <text evidence="4">Belongs to the RAD18 family.</text>
</comment>
<dbReference type="GO" id="GO:0097505">
    <property type="term" value="C:Rad6-Rad18 complex"/>
    <property type="evidence" value="ECO:0007669"/>
    <property type="project" value="TreeGrafter"/>
</dbReference>
<dbReference type="InterPro" id="IPR013083">
    <property type="entry name" value="Znf_RING/FYVE/PHD"/>
</dbReference>
<dbReference type="InterPro" id="IPR017907">
    <property type="entry name" value="Znf_RING_CS"/>
</dbReference>
<dbReference type="GO" id="GO:0006301">
    <property type="term" value="P:DNA damage tolerance"/>
    <property type="evidence" value="ECO:0007669"/>
    <property type="project" value="InterPro"/>
</dbReference>
<feature type="compositionally biased region" description="Low complexity" evidence="20">
    <location>
        <begin position="101"/>
        <end position="113"/>
    </location>
</feature>
<keyword evidence="11" id="KW-0833">Ubl conjugation pathway</keyword>
<feature type="domain" description="RING-type" evidence="21">
    <location>
        <begin position="25"/>
        <end position="64"/>
    </location>
</feature>
<gene>
    <name evidence="22" type="ORF">SeMB42_g06434</name>
</gene>
<evidence type="ECO:0000256" key="6">
    <source>
        <dbReference type="ARBA" id="ARBA00015551"/>
    </source>
</evidence>
<dbReference type="EC" id="2.3.2.27" evidence="5"/>
<dbReference type="PANTHER" id="PTHR14134">
    <property type="entry name" value="E3 UBIQUITIN-PROTEIN LIGASE RAD18"/>
    <property type="match status" value="1"/>
</dbReference>
<comment type="catalytic activity">
    <reaction evidence="1">
        <text>S-ubiquitinyl-[E2 ubiquitin-conjugating enzyme]-L-cysteine + [acceptor protein]-L-lysine = [E2 ubiquitin-conjugating enzyme]-L-cysteine + N(6)-ubiquitinyl-[acceptor protein]-L-lysine.</text>
        <dbReference type="EC" id="2.3.2.27"/>
    </reaction>
</comment>
<comment type="pathway">
    <text evidence="3">Protein modification; protein ubiquitination.</text>
</comment>
<keyword evidence="13" id="KW-0238">DNA-binding</keyword>
<dbReference type="GO" id="GO:0003697">
    <property type="term" value="F:single-stranded DNA binding"/>
    <property type="evidence" value="ECO:0007669"/>
    <property type="project" value="InterPro"/>
</dbReference>
<dbReference type="InterPro" id="IPR018957">
    <property type="entry name" value="Znf_C3HC4_RING-type"/>
</dbReference>
<keyword evidence="14" id="KW-0234">DNA repair</keyword>
<dbReference type="PROSITE" id="PS50089">
    <property type="entry name" value="ZF_RING_2"/>
    <property type="match status" value="1"/>
</dbReference>
<evidence type="ECO:0000256" key="5">
    <source>
        <dbReference type="ARBA" id="ARBA00012483"/>
    </source>
</evidence>
<evidence type="ECO:0000256" key="15">
    <source>
        <dbReference type="ARBA" id="ARBA00023242"/>
    </source>
</evidence>
<evidence type="ECO:0000256" key="11">
    <source>
        <dbReference type="ARBA" id="ARBA00022786"/>
    </source>
</evidence>
<proteinExistence type="inferred from homology"/>
<evidence type="ECO:0000256" key="1">
    <source>
        <dbReference type="ARBA" id="ARBA00000900"/>
    </source>
</evidence>
<evidence type="ECO:0000256" key="16">
    <source>
        <dbReference type="ARBA" id="ARBA00031783"/>
    </source>
</evidence>
<accession>A0A507CLR5</accession>
<keyword evidence="8" id="KW-0479">Metal-binding</keyword>
<evidence type="ECO:0000256" key="20">
    <source>
        <dbReference type="SAM" id="MobiDB-lite"/>
    </source>
</evidence>
<evidence type="ECO:0000313" key="23">
    <source>
        <dbReference type="Proteomes" id="UP000317494"/>
    </source>
</evidence>
<evidence type="ECO:0000256" key="2">
    <source>
        <dbReference type="ARBA" id="ARBA00004123"/>
    </source>
</evidence>
<name>A0A507CLR5_9FUNG</name>
<dbReference type="STRING" id="286115.A0A507CLR5"/>
<evidence type="ECO:0000259" key="21">
    <source>
        <dbReference type="PROSITE" id="PS50089"/>
    </source>
</evidence>
<dbReference type="GO" id="GO:0005634">
    <property type="term" value="C:nucleus"/>
    <property type="evidence" value="ECO:0007669"/>
    <property type="project" value="UniProtKB-SubCell"/>
</dbReference>
<dbReference type="FunFam" id="3.30.40.10:FF:000172">
    <property type="entry name" value="E3 ubiquitin-protein ligase RAD18"/>
    <property type="match status" value="1"/>
</dbReference>
<keyword evidence="7" id="KW-0808">Transferase</keyword>
<feature type="compositionally biased region" description="Polar residues" evidence="20">
    <location>
        <begin position="259"/>
        <end position="292"/>
    </location>
</feature>
<evidence type="ECO:0000256" key="4">
    <source>
        <dbReference type="ARBA" id="ARBA00009506"/>
    </source>
</evidence>
<keyword evidence="9" id="KW-0227">DNA damage</keyword>
<comment type="caution">
    <text evidence="22">The sequence shown here is derived from an EMBL/GenBank/DDBJ whole genome shotgun (WGS) entry which is preliminary data.</text>
</comment>
<feature type="region of interest" description="Disordered" evidence="20">
    <location>
        <begin position="96"/>
        <end position="189"/>
    </location>
</feature>
<dbReference type="GO" id="GO:0061630">
    <property type="term" value="F:ubiquitin protein ligase activity"/>
    <property type="evidence" value="ECO:0007669"/>
    <property type="project" value="UniProtKB-EC"/>
</dbReference>
<evidence type="ECO:0000256" key="3">
    <source>
        <dbReference type="ARBA" id="ARBA00004906"/>
    </source>
</evidence>
<feature type="compositionally biased region" description="Pro residues" evidence="20">
    <location>
        <begin position="139"/>
        <end position="151"/>
    </location>
</feature>
<evidence type="ECO:0000256" key="7">
    <source>
        <dbReference type="ARBA" id="ARBA00022679"/>
    </source>
</evidence>
<dbReference type="PROSITE" id="PS00518">
    <property type="entry name" value="ZF_RING_1"/>
    <property type="match status" value="1"/>
</dbReference>
<feature type="region of interest" description="Disordered" evidence="20">
    <location>
        <begin position="245"/>
        <end position="295"/>
    </location>
</feature>
<dbReference type="Gene3D" id="3.30.40.10">
    <property type="entry name" value="Zinc/RING finger domain, C3HC4 (zinc finger)"/>
    <property type="match status" value="1"/>
</dbReference>
<dbReference type="SMART" id="SM00184">
    <property type="entry name" value="RING"/>
    <property type="match status" value="1"/>
</dbReference>
<feature type="region of interest" description="Disordered" evidence="20">
    <location>
        <begin position="429"/>
        <end position="449"/>
    </location>
</feature>
<dbReference type="SUPFAM" id="SSF57850">
    <property type="entry name" value="RING/U-box"/>
    <property type="match status" value="1"/>
</dbReference>